<reference evidence="1 2" key="1">
    <citation type="submission" date="2019-05" db="EMBL/GenBank/DDBJ databases">
        <title>Emergence of the Ug99 lineage of the wheat stem rust pathogen through somatic hybridization.</title>
        <authorList>
            <person name="Li F."/>
            <person name="Upadhyaya N.M."/>
            <person name="Sperschneider J."/>
            <person name="Matny O."/>
            <person name="Nguyen-Phuc H."/>
            <person name="Mago R."/>
            <person name="Raley C."/>
            <person name="Miller M.E."/>
            <person name="Silverstein K.A.T."/>
            <person name="Henningsen E."/>
            <person name="Hirsch C.D."/>
            <person name="Visser B."/>
            <person name="Pretorius Z.A."/>
            <person name="Steffenson B.J."/>
            <person name="Schwessinger B."/>
            <person name="Dodds P.N."/>
            <person name="Figueroa M."/>
        </authorList>
    </citation>
    <scope>NUCLEOTIDE SEQUENCE [LARGE SCALE GENOMIC DNA]</scope>
    <source>
        <strain evidence="1">21-0</strain>
    </source>
</reference>
<dbReference type="Proteomes" id="UP000324748">
    <property type="component" value="Unassembled WGS sequence"/>
</dbReference>
<dbReference type="AlphaFoldDB" id="A0A5B0NE69"/>
<sequence length="115" mass="13714">MTVICYLYNSKEVVDYLQESIKAIETMVAKMEPEQLPLEYEENHFQIDLNHARNIEDIQARISGWCANRCVLLALVPDALLFWNLRRMQLGRVRIENWRSEAERREAIKQRLMHP</sequence>
<proteinExistence type="predicted"/>
<gene>
    <name evidence="1" type="ORF">PGT21_019883</name>
</gene>
<accession>A0A5B0NE69</accession>
<organism evidence="1 2">
    <name type="scientific">Puccinia graminis f. sp. tritici</name>
    <dbReference type="NCBI Taxonomy" id="56615"/>
    <lineage>
        <taxon>Eukaryota</taxon>
        <taxon>Fungi</taxon>
        <taxon>Dikarya</taxon>
        <taxon>Basidiomycota</taxon>
        <taxon>Pucciniomycotina</taxon>
        <taxon>Pucciniomycetes</taxon>
        <taxon>Pucciniales</taxon>
        <taxon>Pucciniaceae</taxon>
        <taxon>Puccinia</taxon>
    </lineage>
</organism>
<dbReference type="EMBL" id="VSWC01000105">
    <property type="protein sequence ID" value="KAA1087026.1"/>
    <property type="molecule type" value="Genomic_DNA"/>
</dbReference>
<evidence type="ECO:0000313" key="1">
    <source>
        <dbReference type="EMBL" id="KAA1087026.1"/>
    </source>
</evidence>
<evidence type="ECO:0000313" key="2">
    <source>
        <dbReference type="Proteomes" id="UP000324748"/>
    </source>
</evidence>
<name>A0A5B0NE69_PUCGR</name>
<protein>
    <submittedName>
        <fullName evidence="1">Uncharacterized protein</fullName>
    </submittedName>
</protein>
<dbReference type="OrthoDB" id="10336925at2759"/>
<keyword evidence="2" id="KW-1185">Reference proteome</keyword>
<comment type="caution">
    <text evidence="1">The sequence shown here is derived from an EMBL/GenBank/DDBJ whole genome shotgun (WGS) entry which is preliminary data.</text>
</comment>